<protein>
    <submittedName>
        <fullName evidence="2">Uncharacterized protein</fullName>
    </submittedName>
</protein>
<keyword evidence="3" id="KW-1185">Reference proteome</keyword>
<proteinExistence type="predicted"/>
<organism evidence="2 3">
    <name type="scientific">Paractinoplanes toevensis</name>
    <dbReference type="NCBI Taxonomy" id="571911"/>
    <lineage>
        <taxon>Bacteria</taxon>
        <taxon>Bacillati</taxon>
        <taxon>Actinomycetota</taxon>
        <taxon>Actinomycetes</taxon>
        <taxon>Micromonosporales</taxon>
        <taxon>Micromonosporaceae</taxon>
        <taxon>Paractinoplanes</taxon>
    </lineage>
</organism>
<feature type="transmembrane region" description="Helical" evidence="1">
    <location>
        <begin position="75"/>
        <end position="99"/>
    </location>
</feature>
<evidence type="ECO:0000313" key="2">
    <source>
        <dbReference type="EMBL" id="GIM95327.1"/>
    </source>
</evidence>
<accession>A0A919W3Y2</accession>
<gene>
    <name evidence="2" type="ORF">Ato02nite_071200</name>
</gene>
<dbReference type="RefSeq" id="WP_213011058.1">
    <property type="nucleotide sequence ID" value="NZ_BOQN01000092.1"/>
</dbReference>
<keyword evidence="1" id="KW-0812">Transmembrane</keyword>
<evidence type="ECO:0000313" key="3">
    <source>
        <dbReference type="Proteomes" id="UP000677082"/>
    </source>
</evidence>
<feature type="transmembrane region" description="Helical" evidence="1">
    <location>
        <begin position="37"/>
        <end position="54"/>
    </location>
</feature>
<comment type="caution">
    <text evidence="2">The sequence shown here is derived from an EMBL/GenBank/DDBJ whole genome shotgun (WGS) entry which is preliminary data.</text>
</comment>
<keyword evidence="1" id="KW-0472">Membrane</keyword>
<sequence>MSKSFRVIVEAAASVLVAAGMEFSINKVADQASWKWIAVLGAFIVSAVAALAVERSKARQLDHPETRVLPRSPRLTAHQFVLCFAIVVLLAGFVVVWTVPRGRAEAADSANACRSVDQPPYEELPFLCDIPWRQPSDELRVRKSPSEAAEGVDDLRASQAPQYFACYLPGETIAWDGKTDHYWLLTQGDEHGAYGYVPVVYLARAYRGAGKEPLSQCDVRQRDLAKE</sequence>
<dbReference type="Proteomes" id="UP000677082">
    <property type="component" value="Unassembled WGS sequence"/>
</dbReference>
<dbReference type="AlphaFoldDB" id="A0A919W3Y2"/>
<name>A0A919W3Y2_9ACTN</name>
<evidence type="ECO:0000256" key="1">
    <source>
        <dbReference type="SAM" id="Phobius"/>
    </source>
</evidence>
<reference evidence="2 3" key="1">
    <citation type="submission" date="2021-03" db="EMBL/GenBank/DDBJ databases">
        <title>Whole genome shotgun sequence of Actinoplanes toevensis NBRC 105298.</title>
        <authorList>
            <person name="Komaki H."/>
            <person name="Tamura T."/>
        </authorList>
    </citation>
    <scope>NUCLEOTIDE SEQUENCE [LARGE SCALE GENOMIC DNA]</scope>
    <source>
        <strain evidence="2 3">NBRC 105298</strain>
    </source>
</reference>
<keyword evidence="1" id="KW-1133">Transmembrane helix</keyword>
<feature type="transmembrane region" description="Helical" evidence="1">
    <location>
        <begin position="7"/>
        <end position="25"/>
    </location>
</feature>
<dbReference type="EMBL" id="BOQN01000092">
    <property type="protein sequence ID" value="GIM95327.1"/>
    <property type="molecule type" value="Genomic_DNA"/>
</dbReference>